<feature type="compositionally biased region" description="Low complexity" evidence="10">
    <location>
        <begin position="553"/>
        <end position="566"/>
    </location>
</feature>
<dbReference type="InterPro" id="IPR003395">
    <property type="entry name" value="RecF/RecN/SMC_N"/>
</dbReference>
<dbReference type="Pfam" id="PF02463">
    <property type="entry name" value="SMC_N"/>
    <property type="match status" value="1"/>
</dbReference>
<reference evidence="12 13" key="1">
    <citation type="submission" date="2024-09" db="EMBL/GenBank/DDBJ databases">
        <authorList>
            <person name="Zhang Z.-H."/>
        </authorList>
    </citation>
    <scope>NUCLEOTIDE SEQUENCE [LARGE SCALE GENOMIC DNA]</scope>
    <source>
        <strain evidence="12 13">HHTR114</strain>
    </source>
</reference>
<keyword evidence="7 9" id="KW-0234">DNA repair</keyword>
<name>A0ABW1KR70_9PROT</name>
<evidence type="ECO:0000256" key="9">
    <source>
        <dbReference type="PIRNR" id="PIRNR003128"/>
    </source>
</evidence>
<dbReference type="InterPro" id="IPR027417">
    <property type="entry name" value="P-loop_NTPase"/>
</dbReference>
<sequence>MLTALHIQDFVLIDQARLALGPGMTALTGETGAGKSILLDALGLAVGGRAERGAVRQGAKQGVVSVIFEPQANHPVWKVLEENGLDTGEDQIILRRVQTADGRGRGFVNDQPVSIAMLRSVGETLIEIHGQHDGRGLLTASAHRGMLDEFGGLQKKAANVSALWRSWRDAVEALEEKKRERDANLREADYLRHVVDRLGKLDPQADEEAALAGRRAELMASDKIADDLNAAMTAIGEGAFDAKLATALRRIERAGAQIQGADNPLTVAAARLDAALNEAAEARGALEAAIDRFGADPDELDRVEERLFALRAEARKHGVTPDALAGFLQKARQALEELELGEAAFEALETSVKNTKDAFDKEAAALSKDRQAAAKKLDSAVMKELAPLKLGKAAFSTRIETSGSHPTSEGYDAVEFMVATNPGAPAGPLKTIASGGELSRFVLAMKAALAAKENRTVIIFDEVDAGVGGAVADAVGERLSRLAADAQVLVVTHSPQVAARAGAHWRIEKTQTKSTTLTKVTPLEPETRIEEIARMLSGAEVTDEARAAARRLLGAPGAATQAAPKKAASKKAATKKTPARKRA</sequence>
<evidence type="ECO:0000256" key="3">
    <source>
        <dbReference type="ARBA" id="ARBA00021315"/>
    </source>
</evidence>
<comment type="caution">
    <text evidence="12">The sequence shown here is derived from an EMBL/GenBank/DDBJ whole genome shotgun (WGS) entry which is preliminary data.</text>
</comment>
<proteinExistence type="inferred from homology"/>
<keyword evidence="5 9" id="KW-0227">DNA damage</keyword>
<keyword evidence="4" id="KW-0547">Nucleotide-binding</keyword>
<feature type="compositionally biased region" description="Basic residues" evidence="10">
    <location>
        <begin position="567"/>
        <end position="583"/>
    </location>
</feature>
<comment type="function">
    <text evidence="1 9">May be involved in recombinational repair of damaged DNA.</text>
</comment>
<evidence type="ECO:0000256" key="7">
    <source>
        <dbReference type="ARBA" id="ARBA00023204"/>
    </source>
</evidence>
<dbReference type="NCBIfam" id="TIGR00634">
    <property type="entry name" value="recN"/>
    <property type="match status" value="1"/>
</dbReference>
<evidence type="ECO:0000256" key="5">
    <source>
        <dbReference type="ARBA" id="ARBA00022763"/>
    </source>
</evidence>
<feature type="domain" description="RecF/RecN/SMC N-terminal" evidence="11">
    <location>
        <begin position="2"/>
        <end position="513"/>
    </location>
</feature>
<evidence type="ECO:0000256" key="1">
    <source>
        <dbReference type="ARBA" id="ARBA00003618"/>
    </source>
</evidence>
<gene>
    <name evidence="12" type="primary">recN</name>
    <name evidence="12" type="ORF">ACFMB1_01260</name>
</gene>
<accession>A0ABW1KR70</accession>
<dbReference type="Proteomes" id="UP001596116">
    <property type="component" value="Unassembled WGS sequence"/>
</dbReference>
<dbReference type="RefSeq" id="WP_379880538.1">
    <property type="nucleotide sequence ID" value="NZ_JBHPON010000001.1"/>
</dbReference>
<evidence type="ECO:0000259" key="11">
    <source>
        <dbReference type="Pfam" id="PF02463"/>
    </source>
</evidence>
<evidence type="ECO:0000313" key="12">
    <source>
        <dbReference type="EMBL" id="MFC6034149.1"/>
    </source>
</evidence>
<evidence type="ECO:0000256" key="10">
    <source>
        <dbReference type="SAM" id="MobiDB-lite"/>
    </source>
</evidence>
<feature type="region of interest" description="Disordered" evidence="10">
    <location>
        <begin position="553"/>
        <end position="583"/>
    </location>
</feature>
<keyword evidence="13" id="KW-1185">Reference proteome</keyword>
<dbReference type="InterPro" id="IPR004604">
    <property type="entry name" value="DNA_recomb/repair_RecN"/>
</dbReference>
<protein>
    <recommendedName>
        <fullName evidence="3 9">DNA repair protein RecN</fullName>
    </recommendedName>
    <alternativeName>
        <fullName evidence="8 9">Recombination protein N</fullName>
    </alternativeName>
</protein>
<dbReference type="Gene3D" id="3.40.50.300">
    <property type="entry name" value="P-loop containing nucleotide triphosphate hydrolases"/>
    <property type="match status" value="2"/>
</dbReference>
<dbReference type="PANTHER" id="PTHR11059:SF0">
    <property type="entry name" value="DNA REPAIR PROTEIN RECN"/>
    <property type="match status" value="1"/>
</dbReference>
<keyword evidence="6" id="KW-0067">ATP-binding</keyword>
<evidence type="ECO:0000313" key="13">
    <source>
        <dbReference type="Proteomes" id="UP001596116"/>
    </source>
</evidence>
<dbReference type="PANTHER" id="PTHR11059">
    <property type="entry name" value="DNA REPAIR PROTEIN RECN"/>
    <property type="match status" value="1"/>
</dbReference>
<dbReference type="CDD" id="cd03241">
    <property type="entry name" value="ABC_RecN"/>
    <property type="match status" value="2"/>
</dbReference>
<dbReference type="EMBL" id="JBHPON010000001">
    <property type="protein sequence ID" value="MFC6034149.1"/>
    <property type="molecule type" value="Genomic_DNA"/>
</dbReference>
<comment type="similarity">
    <text evidence="2 9">Belongs to the RecN family.</text>
</comment>
<dbReference type="SUPFAM" id="SSF52540">
    <property type="entry name" value="P-loop containing nucleoside triphosphate hydrolases"/>
    <property type="match status" value="1"/>
</dbReference>
<evidence type="ECO:0000256" key="6">
    <source>
        <dbReference type="ARBA" id="ARBA00022840"/>
    </source>
</evidence>
<dbReference type="PIRSF" id="PIRSF003128">
    <property type="entry name" value="RecN"/>
    <property type="match status" value="1"/>
</dbReference>
<organism evidence="12 13">
    <name type="scientific">Hyphococcus aureus</name>
    <dbReference type="NCBI Taxonomy" id="2666033"/>
    <lineage>
        <taxon>Bacteria</taxon>
        <taxon>Pseudomonadati</taxon>
        <taxon>Pseudomonadota</taxon>
        <taxon>Alphaproteobacteria</taxon>
        <taxon>Parvularculales</taxon>
        <taxon>Parvularculaceae</taxon>
        <taxon>Hyphococcus</taxon>
    </lineage>
</organism>
<evidence type="ECO:0000256" key="2">
    <source>
        <dbReference type="ARBA" id="ARBA00009441"/>
    </source>
</evidence>
<evidence type="ECO:0000256" key="4">
    <source>
        <dbReference type="ARBA" id="ARBA00022741"/>
    </source>
</evidence>
<evidence type="ECO:0000256" key="8">
    <source>
        <dbReference type="ARBA" id="ARBA00033408"/>
    </source>
</evidence>